<name>A0A1A7C4Z9_9BURK</name>
<keyword evidence="3" id="KW-0732">Signal</keyword>
<evidence type="ECO:0000313" key="5">
    <source>
        <dbReference type="EMBL" id="OBV40119.1"/>
    </source>
</evidence>
<dbReference type="GO" id="GO:0009697">
    <property type="term" value="P:salicylic acid biosynthetic process"/>
    <property type="evidence" value="ECO:0007669"/>
    <property type="project" value="TreeGrafter"/>
</dbReference>
<evidence type="ECO:0000256" key="3">
    <source>
        <dbReference type="SAM" id="SignalP"/>
    </source>
</evidence>
<dbReference type="STRING" id="1747903.ASR47_101434"/>
<dbReference type="AlphaFoldDB" id="A0A1A7C4Z9"/>
<comment type="caution">
    <text evidence="5">The sequence shown here is derived from an EMBL/GenBank/DDBJ whole genome shotgun (WGS) entry which is preliminary data.</text>
</comment>
<evidence type="ECO:0000256" key="1">
    <source>
        <dbReference type="ARBA" id="ARBA00012404"/>
    </source>
</evidence>
<keyword evidence="2" id="KW-0413">Isomerase</keyword>
<feature type="signal peptide" evidence="3">
    <location>
        <begin position="1"/>
        <end position="18"/>
    </location>
</feature>
<accession>A0A1A7C4Z9</accession>
<evidence type="ECO:0000259" key="4">
    <source>
        <dbReference type="PROSITE" id="PS51168"/>
    </source>
</evidence>
<feature type="chain" id="PRO_5008355698" description="chorismate mutase" evidence="3">
    <location>
        <begin position="19"/>
        <end position="140"/>
    </location>
</feature>
<dbReference type="PANTHER" id="PTHR38041">
    <property type="entry name" value="CHORISMATE MUTASE"/>
    <property type="match status" value="1"/>
</dbReference>
<dbReference type="OrthoDB" id="5334665at2"/>
<gene>
    <name evidence="5" type="ORF">ASR47_101434</name>
</gene>
<reference evidence="5 6" key="1">
    <citation type="submission" date="2016-04" db="EMBL/GenBank/DDBJ databases">
        <title>Draft genome sequence of Janthinobacterium psychrotolerans sp. nov., isolated from freshwater sediments in Denmark.</title>
        <authorList>
            <person name="Gong X."/>
            <person name="Skrivergaard S."/>
            <person name="Korsgaard B.S."/>
            <person name="Schreiber L."/>
            <person name="Marshall I.P."/>
            <person name="Finster K."/>
            <person name="Schramm A."/>
        </authorList>
    </citation>
    <scope>NUCLEOTIDE SEQUENCE [LARGE SCALE GENOMIC DNA]</scope>
    <source>
        <strain evidence="5 6">S3-2</strain>
    </source>
</reference>
<dbReference type="PATRIC" id="fig|1747903.4.peg.3744"/>
<dbReference type="InterPro" id="IPR051331">
    <property type="entry name" value="Chorismate_mutase-related"/>
</dbReference>
<dbReference type="GO" id="GO:0046417">
    <property type="term" value="P:chorismate metabolic process"/>
    <property type="evidence" value="ECO:0007669"/>
    <property type="project" value="InterPro"/>
</dbReference>
<dbReference type="InterPro" id="IPR036979">
    <property type="entry name" value="CM_dom_sf"/>
</dbReference>
<dbReference type="InterPro" id="IPR036263">
    <property type="entry name" value="Chorismate_II_sf"/>
</dbReference>
<organism evidence="5 6">
    <name type="scientific">Janthinobacterium psychrotolerans</name>
    <dbReference type="NCBI Taxonomy" id="1747903"/>
    <lineage>
        <taxon>Bacteria</taxon>
        <taxon>Pseudomonadati</taxon>
        <taxon>Pseudomonadota</taxon>
        <taxon>Betaproteobacteria</taxon>
        <taxon>Burkholderiales</taxon>
        <taxon>Oxalobacteraceae</taxon>
        <taxon>Janthinobacterium</taxon>
    </lineage>
</organism>
<protein>
    <recommendedName>
        <fullName evidence="1">chorismate mutase</fullName>
        <ecNumber evidence="1">5.4.99.5</ecNumber>
    </recommendedName>
</protein>
<dbReference type="Pfam" id="PF01817">
    <property type="entry name" value="CM_2"/>
    <property type="match status" value="1"/>
</dbReference>
<evidence type="ECO:0000313" key="6">
    <source>
        <dbReference type="Proteomes" id="UP000092713"/>
    </source>
</evidence>
<keyword evidence="6" id="KW-1185">Reference proteome</keyword>
<dbReference type="GO" id="GO:0004106">
    <property type="term" value="F:chorismate mutase activity"/>
    <property type="evidence" value="ECO:0007669"/>
    <property type="project" value="UniProtKB-EC"/>
</dbReference>
<keyword evidence="5" id="KW-0670">Pyruvate</keyword>
<dbReference type="GO" id="GO:0016829">
    <property type="term" value="F:lyase activity"/>
    <property type="evidence" value="ECO:0007669"/>
    <property type="project" value="UniProtKB-KW"/>
</dbReference>
<feature type="domain" description="Chorismate mutase" evidence="4">
    <location>
        <begin position="37"/>
        <end position="127"/>
    </location>
</feature>
<dbReference type="RefSeq" id="WP_082988803.1">
    <property type="nucleotide sequence ID" value="NZ_LOCQ01000049.1"/>
</dbReference>
<dbReference type="Gene3D" id="1.20.59.10">
    <property type="entry name" value="Chorismate mutase"/>
    <property type="match status" value="1"/>
</dbReference>
<dbReference type="EMBL" id="LOCQ01000049">
    <property type="protein sequence ID" value="OBV40119.1"/>
    <property type="molecule type" value="Genomic_DNA"/>
</dbReference>
<proteinExistence type="predicted"/>
<sequence>MRLSLMTVFLLAAGTAQAQAPAATPAAPWGSPTVGNGACCQSIDEVRGHIDRIDAEIVRLMAERGRYVHEAARFKPDPTHVEVPARAEAVVRKAMALAQQNGLSPQIAEATYRPMLRAYLDYEQQVFAKASAAGQTPWQK</sequence>
<evidence type="ECO:0000256" key="2">
    <source>
        <dbReference type="ARBA" id="ARBA00023235"/>
    </source>
</evidence>
<dbReference type="PROSITE" id="PS51168">
    <property type="entry name" value="CHORISMATE_MUT_2"/>
    <property type="match status" value="1"/>
</dbReference>
<dbReference type="SUPFAM" id="SSF48600">
    <property type="entry name" value="Chorismate mutase II"/>
    <property type="match status" value="1"/>
</dbReference>
<dbReference type="EC" id="5.4.99.5" evidence="1"/>
<keyword evidence="5" id="KW-0456">Lyase</keyword>
<dbReference type="SMART" id="SM00830">
    <property type="entry name" value="CM_2"/>
    <property type="match status" value="1"/>
</dbReference>
<dbReference type="InterPro" id="IPR002701">
    <property type="entry name" value="CM_II_prokaryot"/>
</dbReference>
<dbReference type="PANTHER" id="PTHR38041:SF1">
    <property type="entry name" value="CHORISMATE MUTASE"/>
    <property type="match status" value="1"/>
</dbReference>
<dbReference type="Proteomes" id="UP000092713">
    <property type="component" value="Unassembled WGS sequence"/>
</dbReference>